<gene>
    <name evidence="1" type="ORF">ILUMI_24965</name>
</gene>
<dbReference type="Proteomes" id="UP000801492">
    <property type="component" value="Unassembled WGS sequence"/>
</dbReference>
<organism evidence="1 2">
    <name type="scientific">Ignelater luminosus</name>
    <name type="common">Cucubano</name>
    <name type="synonym">Pyrophorus luminosus</name>
    <dbReference type="NCBI Taxonomy" id="2038154"/>
    <lineage>
        <taxon>Eukaryota</taxon>
        <taxon>Metazoa</taxon>
        <taxon>Ecdysozoa</taxon>
        <taxon>Arthropoda</taxon>
        <taxon>Hexapoda</taxon>
        <taxon>Insecta</taxon>
        <taxon>Pterygota</taxon>
        <taxon>Neoptera</taxon>
        <taxon>Endopterygota</taxon>
        <taxon>Coleoptera</taxon>
        <taxon>Polyphaga</taxon>
        <taxon>Elateriformia</taxon>
        <taxon>Elateroidea</taxon>
        <taxon>Elateridae</taxon>
        <taxon>Agrypninae</taxon>
        <taxon>Pyrophorini</taxon>
        <taxon>Ignelater</taxon>
    </lineage>
</organism>
<name>A0A8K0CCI5_IGNLU</name>
<sequence>MKMLLATPYLPFDEVSSNNGPPRVISEIKKSSPINIPREQIRPRISGDLLVICANEKRWWPRRVMVRGGQLLVGSAPGEGTPGGLRLPLRHLSLAAGPLPNSLALYKGQNIVLTLQTASERAFDLWVKTIAIELIRQTPLEAVKYLDILTLAECWNRKKQQEDCEKDWNFNYIKENTHTKCSYCLNQENKIKPPPSPPPPLPLPPNDEKNVELLLKRCQNSDNYVPVKDKLVLFESLCRLGRKVRSTEDVSLKTNVDNTKRAVSMHDLSNCAGSTPGVRQMCKYFENKTDQQESEKYATINRTNRRLINSDSQLHSVSSRPTYRYNNNFHDVSCA</sequence>
<comment type="caution">
    <text evidence="1">The sequence shown here is derived from an EMBL/GenBank/DDBJ whole genome shotgun (WGS) entry which is preliminary data.</text>
</comment>
<keyword evidence="2" id="KW-1185">Reference proteome</keyword>
<dbReference type="AlphaFoldDB" id="A0A8K0CCI5"/>
<dbReference type="EMBL" id="VTPC01090847">
    <property type="protein sequence ID" value="KAF2881200.1"/>
    <property type="molecule type" value="Genomic_DNA"/>
</dbReference>
<proteinExistence type="predicted"/>
<accession>A0A8K0CCI5</accession>
<evidence type="ECO:0000313" key="2">
    <source>
        <dbReference type="Proteomes" id="UP000801492"/>
    </source>
</evidence>
<dbReference type="OrthoDB" id="8189406at2759"/>
<protein>
    <submittedName>
        <fullName evidence="1">Uncharacterized protein</fullName>
    </submittedName>
</protein>
<reference evidence="1" key="1">
    <citation type="submission" date="2019-08" db="EMBL/GenBank/DDBJ databases">
        <title>The genome of the North American firefly Photinus pyralis.</title>
        <authorList>
            <consortium name="Photinus pyralis genome working group"/>
            <person name="Fallon T.R."/>
            <person name="Sander Lower S.E."/>
            <person name="Weng J.-K."/>
        </authorList>
    </citation>
    <scope>NUCLEOTIDE SEQUENCE</scope>
    <source>
        <strain evidence="1">TRF0915ILg1</strain>
        <tissue evidence="1">Whole body</tissue>
    </source>
</reference>
<evidence type="ECO:0000313" key="1">
    <source>
        <dbReference type="EMBL" id="KAF2881200.1"/>
    </source>
</evidence>